<reference evidence="7 8" key="1">
    <citation type="journal article" date="2002" name="Int. J. Syst. Evol. Microbiol.">
        <title>Sphingopyxis witflariensis sp. nov., isolated from activated sludge.</title>
        <authorList>
            <person name="Kampfer P."/>
            <person name="Witzenberger R."/>
            <person name="Denner E.B."/>
            <person name="Busse H.J."/>
            <person name="Neef A."/>
        </authorList>
    </citation>
    <scope>NUCLEOTIDE SEQUENCE [LARGE SCALE GENOMIC DNA]</scope>
    <source>
        <strain evidence="7 8">DSM 14551</strain>
    </source>
</reference>
<comment type="cofactor">
    <cofactor evidence="1">
        <name>FAD</name>
        <dbReference type="ChEBI" id="CHEBI:57692"/>
    </cofactor>
</comment>
<evidence type="ECO:0000256" key="4">
    <source>
        <dbReference type="ARBA" id="ARBA00023002"/>
    </source>
</evidence>
<gene>
    <name evidence="7" type="ORF">CDQ91_14790</name>
</gene>
<dbReference type="InterPro" id="IPR006076">
    <property type="entry name" value="FAD-dep_OxRdtase"/>
</dbReference>
<dbReference type="AlphaFoldDB" id="A0A2D0AN54"/>
<evidence type="ECO:0000256" key="5">
    <source>
        <dbReference type="SAM" id="MobiDB-lite"/>
    </source>
</evidence>
<accession>A0A2D0AN54</accession>
<dbReference type="InterPro" id="IPR006311">
    <property type="entry name" value="TAT_signal"/>
</dbReference>
<keyword evidence="3" id="KW-0274">FAD</keyword>
<evidence type="ECO:0000256" key="1">
    <source>
        <dbReference type="ARBA" id="ARBA00001974"/>
    </source>
</evidence>
<protein>
    <recommendedName>
        <fullName evidence="6">FAD dependent oxidoreductase domain-containing protein</fullName>
    </recommendedName>
</protein>
<dbReference type="PANTHER" id="PTHR10961">
    <property type="entry name" value="PEROXISOMAL SARCOSINE OXIDASE"/>
    <property type="match status" value="1"/>
</dbReference>
<evidence type="ECO:0000313" key="7">
    <source>
        <dbReference type="EMBL" id="OWQ95176.1"/>
    </source>
</evidence>
<dbReference type="InterPro" id="IPR036188">
    <property type="entry name" value="FAD/NAD-bd_sf"/>
</dbReference>
<dbReference type="GO" id="GO:0008115">
    <property type="term" value="F:sarcosine oxidase activity"/>
    <property type="evidence" value="ECO:0007669"/>
    <property type="project" value="TreeGrafter"/>
</dbReference>
<comment type="caution">
    <text evidence="7">The sequence shown here is derived from an EMBL/GenBank/DDBJ whole genome shotgun (WGS) entry which is preliminary data.</text>
</comment>
<keyword evidence="4" id="KW-0560">Oxidoreductase</keyword>
<feature type="compositionally biased region" description="Basic and acidic residues" evidence="5">
    <location>
        <begin position="24"/>
        <end position="38"/>
    </location>
</feature>
<evidence type="ECO:0000256" key="2">
    <source>
        <dbReference type="ARBA" id="ARBA00022630"/>
    </source>
</evidence>
<organism evidence="7 8">
    <name type="scientific">Sphingopyxis witflariensis</name>
    <dbReference type="NCBI Taxonomy" id="173675"/>
    <lineage>
        <taxon>Bacteria</taxon>
        <taxon>Pseudomonadati</taxon>
        <taxon>Pseudomonadota</taxon>
        <taxon>Alphaproteobacteria</taxon>
        <taxon>Sphingomonadales</taxon>
        <taxon>Sphingomonadaceae</taxon>
        <taxon>Sphingopyxis</taxon>
    </lineage>
</organism>
<keyword evidence="2" id="KW-0285">Flavoprotein</keyword>
<dbReference type="PANTHER" id="PTHR10961:SF46">
    <property type="entry name" value="PEROXISOMAL SARCOSINE OXIDASE"/>
    <property type="match status" value="1"/>
</dbReference>
<dbReference type="Pfam" id="PF01266">
    <property type="entry name" value="DAO"/>
    <property type="match status" value="1"/>
</dbReference>
<dbReference type="PROSITE" id="PS51318">
    <property type="entry name" value="TAT"/>
    <property type="match status" value="1"/>
</dbReference>
<evidence type="ECO:0000259" key="6">
    <source>
        <dbReference type="Pfam" id="PF01266"/>
    </source>
</evidence>
<feature type="region of interest" description="Disordered" evidence="5">
    <location>
        <begin position="23"/>
        <end position="49"/>
    </location>
</feature>
<dbReference type="OrthoDB" id="9806257at2"/>
<dbReference type="Gene3D" id="3.50.50.60">
    <property type="entry name" value="FAD/NAD(P)-binding domain"/>
    <property type="match status" value="1"/>
</dbReference>
<keyword evidence="8" id="KW-1185">Reference proteome</keyword>
<evidence type="ECO:0000256" key="3">
    <source>
        <dbReference type="ARBA" id="ARBA00022827"/>
    </source>
</evidence>
<sequence>MAIDRRRMLGALAAVPAAFALGAAKKEPKRKDPPEPRASRRRKGAKAPERHVDVAVIGAGALGAWTAWHLVRAGQSVRLFDAYGPGGGRAASSLSSMMLDPVQGGDALYAALAAESLGAWQKLSDSASLPIVTRCEAITTLAAADAMADLRDTDRESGAKLRHRYPQIAWREDESALIAEKGAILAGQRGVLETILDAQISVEDVVMPAPLRDKKRDVYVLPDGGTARSIVYACGAWLTELFPQTLTPQRLSAVRQQIFHFGPGQGDTQFRPPAMPALIDRAYGFHLIPDVEGAGVRCWRSAADASVDPDSFDRRADERALADIRQWIAGRLPHLATAPVIASAAVHDCRTTTGDLLLDRMPNQPRTWVVGGAAGRAFALAPAIGARVAAHVADAARPIEPRWALARLTGGVIAPPPPPS</sequence>
<dbReference type="EMBL" id="NISJ01000008">
    <property type="protein sequence ID" value="OWQ95176.1"/>
    <property type="molecule type" value="Genomic_DNA"/>
</dbReference>
<evidence type="ECO:0000313" key="8">
    <source>
        <dbReference type="Proteomes" id="UP000197097"/>
    </source>
</evidence>
<feature type="domain" description="FAD dependent oxidoreductase" evidence="6">
    <location>
        <begin position="53"/>
        <end position="390"/>
    </location>
</feature>
<dbReference type="SUPFAM" id="SSF51905">
    <property type="entry name" value="FAD/NAD(P)-binding domain"/>
    <property type="match status" value="1"/>
</dbReference>
<name>A0A2D0AN54_9SPHN</name>
<dbReference type="InterPro" id="IPR045170">
    <property type="entry name" value="MTOX"/>
</dbReference>
<dbReference type="GO" id="GO:0050660">
    <property type="term" value="F:flavin adenine dinucleotide binding"/>
    <property type="evidence" value="ECO:0007669"/>
    <property type="project" value="InterPro"/>
</dbReference>
<dbReference type="RefSeq" id="WP_088473507.1">
    <property type="nucleotide sequence ID" value="NZ_NISJ01000008.1"/>
</dbReference>
<proteinExistence type="predicted"/>
<dbReference type="Proteomes" id="UP000197097">
    <property type="component" value="Unassembled WGS sequence"/>
</dbReference>
<dbReference type="Gene3D" id="3.30.9.10">
    <property type="entry name" value="D-Amino Acid Oxidase, subunit A, domain 2"/>
    <property type="match status" value="1"/>
</dbReference>